<dbReference type="InterPro" id="IPR032675">
    <property type="entry name" value="LRR_dom_sf"/>
</dbReference>
<gene>
    <name evidence="1" type="ORF">C8F04DRAFT_1178362</name>
</gene>
<keyword evidence="2" id="KW-1185">Reference proteome</keyword>
<evidence type="ECO:0008006" key="3">
    <source>
        <dbReference type="Google" id="ProtNLM"/>
    </source>
</evidence>
<dbReference type="SUPFAM" id="SSF52047">
    <property type="entry name" value="RNI-like"/>
    <property type="match status" value="1"/>
</dbReference>
<accession>A0AAD6X965</accession>
<evidence type="ECO:0000313" key="1">
    <source>
        <dbReference type="EMBL" id="KAJ7040010.1"/>
    </source>
</evidence>
<dbReference type="Gene3D" id="3.80.10.10">
    <property type="entry name" value="Ribonuclease Inhibitor"/>
    <property type="match status" value="1"/>
</dbReference>
<dbReference type="Proteomes" id="UP001218188">
    <property type="component" value="Unassembled WGS sequence"/>
</dbReference>
<sequence length="524" mass="58349">MSIPSVPYLDLLAPEVWLDCWTPCSARQLRQLSLVCHLFRTLCLPLLFRHQSFDAGQIWSPVDKDGWGNRLDYMERTAVRLERLPEGPHALWVRSWRFSAAAEATPHTRLLLNIQNRKHLVLLEKLYERVIATFASTLGLYHNLRSLHLLGVTIDVHTRNTLLSLSNLESLTLACDITARAGNLMKLKSFMISVTPGASRWATAVTTEPLRLVSAEHLQSLNIDRRGEMVSLLTGFQPRKFPQLISISLGFLSDEEIGIDLFFEFLQRCPQLESLAIHYVYLTSNDPLPSRIHPNTIPRLGNLTVPPLLIDVFTANRPVGTVSVKRSYPYDHVAIPLEEAGEYLALLFADLSHASVPLQFLSLPSISPTPECFAAIVSACPHLTTLLIDVTQLATWPPPRGEIDCPEEEISDTEEGMPRASPVDSSSSAAQYEILNTVLKWIREKSILLPRNLEVLGINLDSGIRPWISGEEEAQTRASLIGLWPRLREVRIGPRITSGNSPVLGGKSEGLGNILGDADTDCVH</sequence>
<evidence type="ECO:0000313" key="2">
    <source>
        <dbReference type="Proteomes" id="UP001218188"/>
    </source>
</evidence>
<name>A0AAD6X965_9AGAR</name>
<dbReference type="EMBL" id="JARJCM010000024">
    <property type="protein sequence ID" value="KAJ7040010.1"/>
    <property type="molecule type" value="Genomic_DNA"/>
</dbReference>
<reference evidence="1" key="1">
    <citation type="submission" date="2023-03" db="EMBL/GenBank/DDBJ databases">
        <title>Massive genome expansion in bonnet fungi (Mycena s.s.) driven by repeated elements and novel gene families across ecological guilds.</title>
        <authorList>
            <consortium name="Lawrence Berkeley National Laboratory"/>
            <person name="Harder C.B."/>
            <person name="Miyauchi S."/>
            <person name="Viragh M."/>
            <person name="Kuo A."/>
            <person name="Thoen E."/>
            <person name="Andreopoulos B."/>
            <person name="Lu D."/>
            <person name="Skrede I."/>
            <person name="Drula E."/>
            <person name="Henrissat B."/>
            <person name="Morin E."/>
            <person name="Kohler A."/>
            <person name="Barry K."/>
            <person name="LaButti K."/>
            <person name="Morin E."/>
            <person name="Salamov A."/>
            <person name="Lipzen A."/>
            <person name="Mereny Z."/>
            <person name="Hegedus B."/>
            <person name="Baldrian P."/>
            <person name="Stursova M."/>
            <person name="Weitz H."/>
            <person name="Taylor A."/>
            <person name="Grigoriev I.V."/>
            <person name="Nagy L.G."/>
            <person name="Martin F."/>
            <person name="Kauserud H."/>
        </authorList>
    </citation>
    <scope>NUCLEOTIDE SEQUENCE</scope>
    <source>
        <strain evidence="1">CBHHK200</strain>
    </source>
</reference>
<proteinExistence type="predicted"/>
<dbReference type="AlphaFoldDB" id="A0AAD6X965"/>
<organism evidence="1 2">
    <name type="scientific">Mycena alexandri</name>
    <dbReference type="NCBI Taxonomy" id="1745969"/>
    <lineage>
        <taxon>Eukaryota</taxon>
        <taxon>Fungi</taxon>
        <taxon>Dikarya</taxon>
        <taxon>Basidiomycota</taxon>
        <taxon>Agaricomycotina</taxon>
        <taxon>Agaricomycetes</taxon>
        <taxon>Agaricomycetidae</taxon>
        <taxon>Agaricales</taxon>
        <taxon>Marasmiineae</taxon>
        <taxon>Mycenaceae</taxon>
        <taxon>Mycena</taxon>
    </lineage>
</organism>
<comment type="caution">
    <text evidence="1">The sequence shown here is derived from an EMBL/GenBank/DDBJ whole genome shotgun (WGS) entry which is preliminary data.</text>
</comment>
<protein>
    <recommendedName>
        <fullName evidence="3">F-box domain-containing protein</fullName>
    </recommendedName>
</protein>